<comment type="caution">
    <text evidence="1">The sequence shown here is derived from an EMBL/GenBank/DDBJ whole genome shotgun (WGS) entry which is preliminary data.</text>
</comment>
<dbReference type="AlphaFoldDB" id="A0ABD1CJ90"/>
<keyword evidence="2" id="KW-1185">Reference proteome</keyword>
<gene>
    <name evidence="1" type="ORF">pipiens_020356</name>
</gene>
<dbReference type="Proteomes" id="UP001562425">
    <property type="component" value="Unassembled WGS sequence"/>
</dbReference>
<evidence type="ECO:0000313" key="2">
    <source>
        <dbReference type="Proteomes" id="UP001562425"/>
    </source>
</evidence>
<feature type="non-terminal residue" evidence="1">
    <location>
        <position position="234"/>
    </location>
</feature>
<name>A0ABD1CJ90_CULPP</name>
<organism evidence="1 2">
    <name type="scientific">Culex pipiens pipiens</name>
    <name type="common">Northern house mosquito</name>
    <dbReference type="NCBI Taxonomy" id="38569"/>
    <lineage>
        <taxon>Eukaryota</taxon>
        <taxon>Metazoa</taxon>
        <taxon>Ecdysozoa</taxon>
        <taxon>Arthropoda</taxon>
        <taxon>Hexapoda</taxon>
        <taxon>Insecta</taxon>
        <taxon>Pterygota</taxon>
        <taxon>Neoptera</taxon>
        <taxon>Endopterygota</taxon>
        <taxon>Diptera</taxon>
        <taxon>Nematocera</taxon>
        <taxon>Culicoidea</taxon>
        <taxon>Culicidae</taxon>
        <taxon>Culicinae</taxon>
        <taxon>Culicini</taxon>
        <taxon>Culex</taxon>
        <taxon>Culex</taxon>
    </lineage>
</organism>
<proteinExistence type="predicted"/>
<protein>
    <submittedName>
        <fullName evidence="1">Uncharacterized protein</fullName>
    </submittedName>
</protein>
<accession>A0ABD1CJ90</accession>
<evidence type="ECO:0000313" key="1">
    <source>
        <dbReference type="EMBL" id="KAL1376451.1"/>
    </source>
</evidence>
<dbReference type="EMBL" id="JBEHCU010011674">
    <property type="protein sequence ID" value="KAL1376451.1"/>
    <property type="molecule type" value="Genomic_DNA"/>
</dbReference>
<sequence>MHSPPDPWPKPTGSWMGESVEFAGLTEGPLWFAANVNTSQQLHSAVIDQASKSATAFRSARRPRIAVGAPPPGEKYGERILSKLEFEPPPQIATTTTLPGEQQRKICVNVPVTDANNSKFGRVMYWTVNLCADRQIGFYGLEKRLKAIDYRMASCNYPKLSAVSGSTAPSRFGTLKQPTWSLGRPPEQPRIGGTVLSTFVSPTTSTTTTPSQSVACCADVHVYWCHVDLHQEDA</sequence>
<reference evidence="1 2" key="1">
    <citation type="submission" date="2024-05" db="EMBL/GenBank/DDBJ databases">
        <title>Culex pipiens pipiens assembly and annotation.</title>
        <authorList>
            <person name="Alout H."/>
            <person name="Durand T."/>
        </authorList>
    </citation>
    <scope>NUCLEOTIDE SEQUENCE [LARGE SCALE GENOMIC DNA]</scope>
    <source>
        <strain evidence="1">HA-2024</strain>
        <tissue evidence="1">Whole body</tissue>
    </source>
</reference>